<gene>
    <name evidence="10" type="ORF">SAMN04487895_105205</name>
</gene>
<dbReference type="Pfam" id="PF00884">
    <property type="entry name" value="Sulfatase"/>
    <property type="match status" value="1"/>
</dbReference>
<evidence type="ECO:0000313" key="11">
    <source>
        <dbReference type="Proteomes" id="UP000198809"/>
    </source>
</evidence>
<dbReference type="InterPro" id="IPR050448">
    <property type="entry name" value="OpgB/LTA_synthase_biosynth"/>
</dbReference>
<dbReference type="PANTHER" id="PTHR47371:SF3">
    <property type="entry name" value="PHOSPHOGLYCEROL TRANSFERASE I"/>
    <property type="match status" value="1"/>
</dbReference>
<dbReference type="SUPFAM" id="SSF53649">
    <property type="entry name" value="Alkaline phosphatase-like"/>
    <property type="match status" value="1"/>
</dbReference>
<feature type="region of interest" description="Disordered" evidence="7">
    <location>
        <begin position="749"/>
        <end position="798"/>
    </location>
</feature>
<feature type="transmembrane region" description="Helical" evidence="8">
    <location>
        <begin position="71"/>
        <end position="90"/>
    </location>
</feature>
<proteinExistence type="predicted"/>
<dbReference type="GO" id="GO:0016740">
    <property type="term" value="F:transferase activity"/>
    <property type="evidence" value="ECO:0007669"/>
    <property type="project" value="UniProtKB-KW"/>
</dbReference>
<evidence type="ECO:0000256" key="5">
    <source>
        <dbReference type="ARBA" id="ARBA00022989"/>
    </source>
</evidence>
<dbReference type="Gene3D" id="3.40.720.10">
    <property type="entry name" value="Alkaline Phosphatase, subunit A"/>
    <property type="match status" value="1"/>
</dbReference>
<reference evidence="10 11" key="1">
    <citation type="submission" date="2016-10" db="EMBL/GenBank/DDBJ databases">
        <authorList>
            <person name="de Groot N.N."/>
        </authorList>
    </citation>
    <scope>NUCLEOTIDE SEQUENCE [LARGE SCALE GENOMIC DNA]</scope>
    <source>
        <strain evidence="10 11">CGMCC 1.10238</strain>
    </source>
</reference>
<dbReference type="InterPro" id="IPR000917">
    <property type="entry name" value="Sulfatase_N"/>
</dbReference>
<evidence type="ECO:0000256" key="1">
    <source>
        <dbReference type="ARBA" id="ARBA00004651"/>
    </source>
</evidence>
<evidence type="ECO:0000256" key="3">
    <source>
        <dbReference type="ARBA" id="ARBA00022475"/>
    </source>
</evidence>
<feature type="transmembrane region" description="Helical" evidence="8">
    <location>
        <begin position="139"/>
        <end position="167"/>
    </location>
</feature>
<protein>
    <submittedName>
        <fullName evidence="10">Phosphoglycerol transferase MdoB</fullName>
    </submittedName>
</protein>
<dbReference type="OrthoDB" id="5901192at2"/>
<keyword evidence="4 8" id="KW-0812">Transmembrane</keyword>
<organism evidence="10 11">
    <name type="scientific">Paenibacillus sophorae</name>
    <dbReference type="NCBI Taxonomy" id="1333845"/>
    <lineage>
        <taxon>Bacteria</taxon>
        <taxon>Bacillati</taxon>
        <taxon>Bacillota</taxon>
        <taxon>Bacilli</taxon>
        <taxon>Bacillales</taxon>
        <taxon>Paenibacillaceae</taxon>
        <taxon>Paenibacillus</taxon>
    </lineage>
</organism>
<evidence type="ECO:0000259" key="9">
    <source>
        <dbReference type="Pfam" id="PF00884"/>
    </source>
</evidence>
<evidence type="ECO:0000256" key="7">
    <source>
        <dbReference type="SAM" id="MobiDB-lite"/>
    </source>
</evidence>
<dbReference type="PANTHER" id="PTHR47371">
    <property type="entry name" value="LIPOTEICHOIC ACID SYNTHASE"/>
    <property type="match status" value="1"/>
</dbReference>
<feature type="transmembrane region" description="Helical" evidence="8">
    <location>
        <begin position="39"/>
        <end position="59"/>
    </location>
</feature>
<feature type="domain" description="Sulfatase N-terminal" evidence="9">
    <location>
        <begin position="258"/>
        <end position="497"/>
    </location>
</feature>
<accession>A0A1H8MEZ9</accession>
<dbReference type="STRING" id="1333845.SAMN04487895_105205"/>
<evidence type="ECO:0000256" key="2">
    <source>
        <dbReference type="ARBA" id="ARBA00004936"/>
    </source>
</evidence>
<dbReference type="Proteomes" id="UP000198809">
    <property type="component" value="Unassembled WGS sequence"/>
</dbReference>
<dbReference type="InterPro" id="IPR017850">
    <property type="entry name" value="Alkaline_phosphatase_core_sf"/>
</dbReference>
<dbReference type="CDD" id="cd16015">
    <property type="entry name" value="LTA_synthase"/>
    <property type="match status" value="1"/>
</dbReference>
<sequence>MPICSFFSEKFRLGGAISYIIDFNVLCTIDRGENMKKRFYILPSFLFLFLFSYGRILLYRQKDIRVGFTTLYAPTLKDIGIGILILLVFYTLSKVNLIASFVLAVVLGVFHLANVEYIYALDHVVNLKDITMASDKEFIAGTLFHVSFPVYSILLMASLMASIFFLCKLLLFPLKTKRYNLLAFAGLLILYLAIAIHSSGDWKNGNFVSASIRNSVALLTFNEEALTDYPADIERQINTSQQLKDGEYLLNNHTGGKNILMVVMEGIPGAYSPVNQEFLDISNDIKMTSLDKIKDHSLILPNYITHNNQTIRGMYSLVSGDYPKLDASTPKAYEYLQKDPSYREELLPKLLKHRGYNTAFIQAAELEYMSKGDFMTAAGFDTVIGGESFKNPYVPFGWGPDDKAFFEQSQKYIDELNGKGKPWFATMLTVGTHHPYAVTDDYAKQYPSRKAAAVAYLNEALSGFIDYIDHSSFAKDTLVLFVSDESHGVNDQPYGSNWGIFAAYSPDIDGQVINDGIYGQKDILLSLLDYADPNLDAYTTGRSVFRKYTEDSPILFASHYNGDIFYSTVKGTVYQVDNSGQLYSLTSQNGELFSSKYERTSLSDSALKKKILTYKNYIDKSSAGDQTIVITKNKDIPLAGGGETVVTDGQFITLPEESYVDIQVDYDASSMAAADWLVLKFEDYSGHKSVRMIDKQTSSGRMTFRFYNEKVGYGYAFNLKTSFHTNDYSGAEKAIKINNISVGFSKTVPEASPSPAASPGSSPAIAPGASFKAAPSPTPAASSGPKHVEVIDMDAGNE</sequence>
<feature type="transmembrane region" description="Helical" evidence="8">
    <location>
        <begin position="179"/>
        <end position="197"/>
    </location>
</feature>
<feature type="transmembrane region" description="Helical" evidence="8">
    <location>
        <begin position="97"/>
        <end position="119"/>
    </location>
</feature>
<dbReference type="EMBL" id="FODH01000005">
    <property type="protein sequence ID" value="SEO15945.1"/>
    <property type="molecule type" value="Genomic_DNA"/>
</dbReference>
<evidence type="ECO:0000256" key="4">
    <source>
        <dbReference type="ARBA" id="ARBA00022692"/>
    </source>
</evidence>
<dbReference type="GO" id="GO:0005886">
    <property type="term" value="C:plasma membrane"/>
    <property type="evidence" value="ECO:0007669"/>
    <property type="project" value="UniProtKB-SubCell"/>
</dbReference>
<comment type="subcellular location">
    <subcellularLocation>
        <location evidence="1">Cell membrane</location>
        <topology evidence="1">Multi-pass membrane protein</topology>
    </subcellularLocation>
</comment>
<name>A0A1H8MEZ9_9BACL</name>
<feature type="compositionally biased region" description="Low complexity" evidence="7">
    <location>
        <begin position="749"/>
        <end position="785"/>
    </location>
</feature>
<keyword evidence="5 8" id="KW-1133">Transmembrane helix</keyword>
<keyword evidence="10" id="KW-0808">Transferase</keyword>
<evidence type="ECO:0000256" key="8">
    <source>
        <dbReference type="SAM" id="Phobius"/>
    </source>
</evidence>
<keyword evidence="3" id="KW-1003">Cell membrane</keyword>
<comment type="pathway">
    <text evidence="2">Cell wall biogenesis; lipoteichoic acid biosynthesis.</text>
</comment>
<evidence type="ECO:0000313" key="10">
    <source>
        <dbReference type="EMBL" id="SEO15945.1"/>
    </source>
</evidence>
<dbReference type="AlphaFoldDB" id="A0A1H8MEZ9"/>
<keyword evidence="6 8" id="KW-0472">Membrane</keyword>
<evidence type="ECO:0000256" key="6">
    <source>
        <dbReference type="ARBA" id="ARBA00023136"/>
    </source>
</evidence>